<dbReference type="PIRSF" id="PIRSF028757">
    <property type="entry name" value="LD-carboxypeptidase"/>
    <property type="match status" value="1"/>
</dbReference>
<dbReference type="SUPFAM" id="SSF52317">
    <property type="entry name" value="Class I glutamine amidotransferase-like"/>
    <property type="match status" value="1"/>
</dbReference>
<evidence type="ECO:0000313" key="8">
    <source>
        <dbReference type="EMBL" id="GAA1192693.1"/>
    </source>
</evidence>
<dbReference type="InterPro" id="IPR003507">
    <property type="entry name" value="S66_fam"/>
</dbReference>
<evidence type="ECO:0000259" key="6">
    <source>
        <dbReference type="Pfam" id="PF02016"/>
    </source>
</evidence>
<dbReference type="PANTHER" id="PTHR30237:SF2">
    <property type="entry name" value="MUREIN TETRAPEPTIDE CARBOXYPEPTIDASE"/>
    <property type="match status" value="1"/>
</dbReference>
<comment type="caution">
    <text evidence="8">The sequence shown here is derived from an EMBL/GenBank/DDBJ whole genome shotgun (WGS) entry which is preliminary data.</text>
</comment>
<organism evidence="8 9">
    <name type="scientific">Prauserella alba</name>
    <dbReference type="NCBI Taxonomy" id="176898"/>
    <lineage>
        <taxon>Bacteria</taxon>
        <taxon>Bacillati</taxon>
        <taxon>Actinomycetota</taxon>
        <taxon>Actinomycetes</taxon>
        <taxon>Pseudonocardiales</taxon>
        <taxon>Pseudonocardiaceae</taxon>
        <taxon>Prauserella</taxon>
    </lineage>
</organism>
<sequence length="297" mass="30805">MTPRALRQGDTVALVAPSGPIADELADQAVGALTAWGLRVEVFDGVRARHPRYPYLAGTDQQRAADFTAAWTRDDVAAVVAARGGYGAQRMIDLIDWAAVRAAGPKPFAGSSDITALHAALAHHLGAPTVFSTMPASTLFDDVAAESLREALFDPGGTRTVRGPSARTLAAGTATGPTVGGNLSLLAASTGTPEQQRAAGAIALLEDVGEDLYRIDRMLTQLLRSGWFDGVAGIALGSWAECGATDDVEALVLERLGPLGVPMVWELGFGHHKGALTVPLGVRATLDADAAHLVVNS</sequence>
<dbReference type="Pfam" id="PF17676">
    <property type="entry name" value="Peptidase_S66C"/>
    <property type="match status" value="1"/>
</dbReference>
<dbReference type="PANTHER" id="PTHR30237">
    <property type="entry name" value="MURAMOYLTETRAPEPTIDE CARBOXYPEPTIDASE"/>
    <property type="match status" value="1"/>
</dbReference>
<evidence type="ECO:0000256" key="5">
    <source>
        <dbReference type="ARBA" id="ARBA00022825"/>
    </source>
</evidence>
<feature type="domain" description="LD-carboxypeptidase C-terminal" evidence="7">
    <location>
        <begin position="175"/>
        <end position="286"/>
    </location>
</feature>
<name>A0ABN1V355_9PSEU</name>
<dbReference type="InterPro" id="IPR040449">
    <property type="entry name" value="Peptidase_S66_N"/>
</dbReference>
<keyword evidence="2" id="KW-0121">Carboxypeptidase</keyword>
<dbReference type="Proteomes" id="UP001500467">
    <property type="component" value="Unassembled WGS sequence"/>
</dbReference>
<comment type="similarity">
    <text evidence="1">Belongs to the peptidase S66 family.</text>
</comment>
<evidence type="ECO:0000313" key="9">
    <source>
        <dbReference type="Proteomes" id="UP001500467"/>
    </source>
</evidence>
<feature type="domain" description="LD-carboxypeptidase N-terminal" evidence="6">
    <location>
        <begin position="12"/>
        <end position="130"/>
    </location>
</feature>
<accession>A0ABN1V355</accession>
<dbReference type="CDD" id="cd07025">
    <property type="entry name" value="Peptidase_S66"/>
    <property type="match status" value="1"/>
</dbReference>
<dbReference type="InterPro" id="IPR040921">
    <property type="entry name" value="Peptidase_S66C"/>
</dbReference>
<keyword evidence="3" id="KW-0645">Protease</keyword>
<dbReference type="Gene3D" id="3.40.50.10740">
    <property type="entry name" value="Class I glutamine amidotransferase-like"/>
    <property type="match status" value="1"/>
</dbReference>
<keyword evidence="4" id="KW-0378">Hydrolase</keyword>
<dbReference type="InterPro" id="IPR027461">
    <property type="entry name" value="Carboxypeptidase_A_C_sf"/>
</dbReference>
<reference evidence="8 9" key="1">
    <citation type="journal article" date="2019" name="Int. J. Syst. Evol. Microbiol.">
        <title>The Global Catalogue of Microorganisms (GCM) 10K type strain sequencing project: providing services to taxonomists for standard genome sequencing and annotation.</title>
        <authorList>
            <consortium name="The Broad Institute Genomics Platform"/>
            <consortium name="The Broad Institute Genome Sequencing Center for Infectious Disease"/>
            <person name="Wu L."/>
            <person name="Ma J."/>
        </authorList>
    </citation>
    <scope>NUCLEOTIDE SEQUENCE [LARGE SCALE GENOMIC DNA]</scope>
    <source>
        <strain evidence="8 9">JCM 13022</strain>
    </source>
</reference>
<evidence type="ECO:0000256" key="4">
    <source>
        <dbReference type="ARBA" id="ARBA00022801"/>
    </source>
</evidence>
<protein>
    <submittedName>
        <fullName evidence="8">LD-carboxypeptidase</fullName>
    </submittedName>
</protein>
<dbReference type="RefSeq" id="WP_253854374.1">
    <property type="nucleotide sequence ID" value="NZ_BAAALM010000002.1"/>
</dbReference>
<dbReference type="InterPro" id="IPR027478">
    <property type="entry name" value="LdcA_N"/>
</dbReference>
<dbReference type="InterPro" id="IPR029062">
    <property type="entry name" value="Class_I_gatase-like"/>
</dbReference>
<proteinExistence type="inferred from homology"/>
<dbReference type="Pfam" id="PF02016">
    <property type="entry name" value="Peptidase_S66"/>
    <property type="match status" value="1"/>
</dbReference>
<dbReference type="Gene3D" id="3.50.30.60">
    <property type="entry name" value="LD-carboxypeptidase A C-terminal domain-like"/>
    <property type="match status" value="1"/>
</dbReference>
<keyword evidence="9" id="KW-1185">Reference proteome</keyword>
<evidence type="ECO:0000256" key="2">
    <source>
        <dbReference type="ARBA" id="ARBA00022645"/>
    </source>
</evidence>
<dbReference type="SUPFAM" id="SSF141986">
    <property type="entry name" value="LD-carboxypeptidase A C-terminal domain-like"/>
    <property type="match status" value="1"/>
</dbReference>
<keyword evidence="5" id="KW-0720">Serine protease</keyword>
<evidence type="ECO:0000256" key="1">
    <source>
        <dbReference type="ARBA" id="ARBA00010233"/>
    </source>
</evidence>
<evidence type="ECO:0000256" key="3">
    <source>
        <dbReference type="ARBA" id="ARBA00022670"/>
    </source>
</evidence>
<dbReference type="EMBL" id="BAAALM010000002">
    <property type="protein sequence ID" value="GAA1192693.1"/>
    <property type="molecule type" value="Genomic_DNA"/>
</dbReference>
<evidence type="ECO:0000259" key="7">
    <source>
        <dbReference type="Pfam" id="PF17676"/>
    </source>
</evidence>
<gene>
    <name evidence="8" type="ORF">GCM10009675_04020</name>
</gene>